<reference evidence="2 3" key="1">
    <citation type="submission" date="2020-08" db="EMBL/GenBank/DDBJ databases">
        <title>Sequencing the genomes of 1000 actinobacteria strains.</title>
        <authorList>
            <person name="Klenk H.-P."/>
        </authorList>
    </citation>
    <scope>NUCLEOTIDE SEQUENCE [LARGE SCALE GENOMIC DNA]</scope>
    <source>
        <strain evidence="2 3">DSM 44772</strain>
    </source>
</reference>
<dbReference type="AlphaFoldDB" id="A0A7W7N1Z5"/>
<gene>
    <name evidence="2" type="ORF">F4557_006893</name>
</gene>
<dbReference type="Proteomes" id="UP000549343">
    <property type="component" value="Unassembled WGS sequence"/>
</dbReference>
<dbReference type="EMBL" id="JACHMV010000001">
    <property type="protein sequence ID" value="MBB4778475.1"/>
    <property type="molecule type" value="Genomic_DNA"/>
</dbReference>
<evidence type="ECO:0000313" key="2">
    <source>
        <dbReference type="EMBL" id="MBB4778475.1"/>
    </source>
</evidence>
<accession>A0A7W7N1Z5</accession>
<proteinExistence type="predicted"/>
<sequence length="47" mass="5141">MPAVRIRRLTTVIPPRDGILIAARPRQDDMPPDAARTGSPRYGAASR</sequence>
<feature type="region of interest" description="Disordered" evidence="1">
    <location>
        <begin position="20"/>
        <end position="47"/>
    </location>
</feature>
<name>A0A7W7N1Z5_9ACTN</name>
<evidence type="ECO:0000313" key="3">
    <source>
        <dbReference type="Proteomes" id="UP000549343"/>
    </source>
</evidence>
<comment type="caution">
    <text evidence="2">The sequence shown here is derived from an EMBL/GenBank/DDBJ whole genome shotgun (WGS) entry which is preliminary data.</text>
</comment>
<protein>
    <submittedName>
        <fullName evidence="2">Uncharacterized protein</fullName>
    </submittedName>
</protein>
<organism evidence="2 3">
    <name type="scientific">Actinomadura livida</name>
    <dbReference type="NCBI Taxonomy" id="79909"/>
    <lineage>
        <taxon>Bacteria</taxon>
        <taxon>Bacillati</taxon>
        <taxon>Actinomycetota</taxon>
        <taxon>Actinomycetes</taxon>
        <taxon>Streptosporangiales</taxon>
        <taxon>Thermomonosporaceae</taxon>
        <taxon>Actinomadura</taxon>
    </lineage>
</organism>
<evidence type="ECO:0000256" key="1">
    <source>
        <dbReference type="SAM" id="MobiDB-lite"/>
    </source>
</evidence>